<feature type="transmembrane region" description="Helical" evidence="8">
    <location>
        <begin position="257"/>
        <end position="277"/>
    </location>
</feature>
<sequence>MRLWTAANTVSNAGSWMQMVAQNLLVLELTGSPMMVGLSLSAQAAPGLLLGVLGGAVVDRYPYRLVAGAGQVAMAVIAFVTAALAATGHIGVPALLVLGALSGVVAAADGPAVSLLGNELVPEEDVPSAIAVGSAAMNLGRLGGTALAGAAVSFVGIGAAYVANGLSFLLVAATIPFLRSAPRPAALAEPETSAAGTVPSIADRQGVRAGVRYLLGDRALLTLLLVCLVTTLLGRNYTMSTAALVTGPLGGDAADYGRVSTALAVGGILGALLAGFVRVPRLGLVLALAAVAAGLQTLVGLSPVLTVVVLLAVPMAAAEAALATGTQTMLQTVPPESMRGRVLGAWRTASTSWGLAGPPVLGGLLQLLGARGGLVLGGLASILLLAGVAAVSTRRRRTDDDGEGGEVVPLSHAAPGPARAAA</sequence>
<dbReference type="InterPro" id="IPR036259">
    <property type="entry name" value="MFS_trans_sf"/>
</dbReference>
<reference evidence="10 11" key="1">
    <citation type="journal article" date="2019" name="Int. J. Syst. Evol. Microbiol.">
        <title>The Global Catalogue of Microorganisms (GCM) 10K type strain sequencing project: providing services to taxonomists for standard genome sequencing and annotation.</title>
        <authorList>
            <consortium name="The Broad Institute Genomics Platform"/>
            <consortium name="The Broad Institute Genome Sequencing Center for Infectious Disease"/>
            <person name="Wu L."/>
            <person name="Ma J."/>
        </authorList>
    </citation>
    <scope>NUCLEOTIDE SEQUENCE [LARGE SCALE GENOMIC DNA]</scope>
    <source>
        <strain evidence="10 11">JCM 11813</strain>
    </source>
</reference>
<dbReference type="Proteomes" id="UP001499979">
    <property type="component" value="Unassembled WGS sequence"/>
</dbReference>
<keyword evidence="4 8" id="KW-0812">Transmembrane</keyword>
<feature type="transmembrane region" description="Helical" evidence="8">
    <location>
        <begin position="34"/>
        <end position="58"/>
    </location>
</feature>
<dbReference type="EMBL" id="BAAAJE010000004">
    <property type="protein sequence ID" value="GAA1133303.1"/>
    <property type="molecule type" value="Genomic_DNA"/>
</dbReference>
<evidence type="ECO:0000313" key="10">
    <source>
        <dbReference type="EMBL" id="GAA1133303.1"/>
    </source>
</evidence>
<feature type="transmembrane region" description="Helical" evidence="8">
    <location>
        <begin position="147"/>
        <end position="173"/>
    </location>
</feature>
<feature type="transmembrane region" description="Helical" evidence="8">
    <location>
        <begin position="284"/>
        <end position="313"/>
    </location>
</feature>
<feature type="transmembrane region" description="Helical" evidence="8">
    <location>
        <begin position="65"/>
        <end position="86"/>
    </location>
</feature>
<gene>
    <name evidence="10" type="ORF">GCM10009606_11790</name>
</gene>
<evidence type="ECO:0000256" key="3">
    <source>
        <dbReference type="ARBA" id="ARBA00022475"/>
    </source>
</evidence>
<protein>
    <submittedName>
        <fullName evidence="10">MFS transporter</fullName>
    </submittedName>
</protein>
<dbReference type="CDD" id="cd06173">
    <property type="entry name" value="MFS_MefA_like"/>
    <property type="match status" value="1"/>
</dbReference>
<dbReference type="SUPFAM" id="SSF103473">
    <property type="entry name" value="MFS general substrate transporter"/>
    <property type="match status" value="1"/>
</dbReference>
<evidence type="ECO:0000256" key="4">
    <source>
        <dbReference type="ARBA" id="ARBA00022692"/>
    </source>
</evidence>
<dbReference type="PROSITE" id="PS50850">
    <property type="entry name" value="MFS"/>
    <property type="match status" value="1"/>
</dbReference>
<organism evidence="10 11">
    <name type="scientific">Nocardioides aquiterrae</name>
    <dbReference type="NCBI Taxonomy" id="203799"/>
    <lineage>
        <taxon>Bacteria</taxon>
        <taxon>Bacillati</taxon>
        <taxon>Actinomycetota</taxon>
        <taxon>Actinomycetes</taxon>
        <taxon>Propionibacteriales</taxon>
        <taxon>Nocardioidaceae</taxon>
        <taxon>Nocardioides</taxon>
    </lineage>
</organism>
<evidence type="ECO:0000259" key="9">
    <source>
        <dbReference type="PROSITE" id="PS50850"/>
    </source>
</evidence>
<keyword evidence="5 8" id="KW-1133">Transmembrane helix</keyword>
<dbReference type="Gene3D" id="1.20.1250.20">
    <property type="entry name" value="MFS general substrate transporter like domains"/>
    <property type="match status" value="1"/>
</dbReference>
<evidence type="ECO:0000256" key="6">
    <source>
        <dbReference type="ARBA" id="ARBA00023136"/>
    </source>
</evidence>
<feature type="domain" description="Major facilitator superfamily (MFS) profile" evidence="9">
    <location>
        <begin position="1"/>
        <end position="395"/>
    </location>
</feature>
<evidence type="ECO:0000256" key="8">
    <source>
        <dbReference type="SAM" id="Phobius"/>
    </source>
</evidence>
<accession>A0ABN1UAG3</accession>
<evidence type="ECO:0000256" key="7">
    <source>
        <dbReference type="SAM" id="MobiDB-lite"/>
    </source>
</evidence>
<evidence type="ECO:0000256" key="2">
    <source>
        <dbReference type="ARBA" id="ARBA00022448"/>
    </source>
</evidence>
<feature type="transmembrane region" description="Helical" evidence="8">
    <location>
        <begin position="368"/>
        <end position="391"/>
    </location>
</feature>
<evidence type="ECO:0000256" key="5">
    <source>
        <dbReference type="ARBA" id="ARBA00022989"/>
    </source>
</evidence>
<dbReference type="PANTHER" id="PTHR23513:SF11">
    <property type="entry name" value="STAPHYLOFERRIN A TRANSPORTER"/>
    <property type="match status" value="1"/>
</dbReference>
<dbReference type="PANTHER" id="PTHR23513">
    <property type="entry name" value="INTEGRAL MEMBRANE EFFLUX PROTEIN-RELATED"/>
    <property type="match status" value="1"/>
</dbReference>
<keyword evidence="6 8" id="KW-0472">Membrane</keyword>
<dbReference type="InterPro" id="IPR020846">
    <property type="entry name" value="MFS_dom"/>
</dbReference>
<feature type="region of interest" description="Disordered" evidence="7">
    <location>
        <begin position="395"/>
        <end position="422"/>
    </location>
</feature>
<feature type="transmembrane region" description="Helical" evidence="8">
    <location>
        <begin position="219"/>
        <end position="237"/>
    </location>
</feature>
<evidence type="ECO:0000256" key="1">
    <source>
        <dbReference type="ARBA" id="ARBA00004651"/>
    </source>
</evidence>
<dbReference type="Pfam" id="PF05977">
    <property type="entry name" value="MFS_3"/>
    <property type="match status" value="1"/>
</dbReference>
<keyword evidence="2" id="KW-0813">Transport</keyword>
<keyword evidence="11" id="KW-1185">Reference proteome</keyword>
<dbReference type="InterPro" id="IPR010290">
    <property type="entry name" value="TM_effector"/>
</dbReference>
<keyword evidence="3" id="KW-1003">Cell membrane</keyword>
<feature type="compositionally biased region" description="Low complexity" evidence="7">
    <location>
        <begin position="413"/>
        <end position="422"/>
    </location>
</feature>
<proteinExistence type="predicted"/>
<comment type="caution">
    <text evidence="10">The sequence shown here is derived from an EMBL/GenBank/DDBJ whole genome shotgun (WGS) entry which is preliminary data.</text>
</comment>
<evidence type="ECO:0000313" key="11">
    <source>
        <dbReference type="Proteomes" id="UP001499979"/>
    </source>
</evidence>
<name>A0ABN1UAG3_9ACTN</name>
<comment type="subcellular location">
    <subcellularLocation>
        <location evidence="1">Cell membrane</location>
        <topology evidence="1">Multi-pass membrane protein</topology>
    </subcellularLocation>
</comment>